<name>A0A4D9EJN3_9SAUR</name>
<accession>A0A4D9EJN3</accession>
<sequence length="79" mass="8888">MPWRAAHCHVRPRRASHRLRACNAAGGSWKVAIQEPERSEIIKGGHRLAHRDSACSQRPRSPGWETLVSSQLLLLDKSI</sequence>
<reference evidence="1 2" key="2">
    <citation type="submission" date="2019-04" db="EMBL/GenBank/DDBJ databases">
        <title>The genome sequence of big-headed turtle.</title>
        <authorList>
            <person name="Gong S."/>
        </authorList>
    </citation>
    <scope>NUCLEOTIDE SEQUENCE [LARGE SCALE GENOMIC DNA]</scope>
    <source>
        <strain evidence="1">DO16091913</strain>
        <tissue evidence="1">Muscle</tissue>
    </source>
</reference>
<keyword evidence="2" id="KW-1185">Reference proteome</keyword>
<dbReference type="EMBL" id="QXTE01000039">
    <property type="protein sequence ID" value="TFK10739.1"/>
    <property type="molecule type" value="Genomic_DNA"/>
</dbReference>
<comment type="caution">
    <text evidence="1">The sequence shown here is derived from an EMBL/GenBank/DDBJ whole genome shotgun (WGS) entry which is preliminary data.</text>
</comment>
<proteinExistence type="predicted"/>
<evidence type="ECO:0000313" key="2">
    <source>
        <dbReference type="Proteomes" id="UP000297703"/>
    </source>
</evidence>
<reference evidence="1 2" key="1">
    <citation type="submission" date="2019-04" db="EMBL/GenBank/DDBJ databases">
        <title>Draft genome of the big-headed turtle Platysternon megacephalum.</title>
        <authorList>
            <person name="Gong S."/>
        </authorList>
    </citation>
    <scope>NUCLEOTIDE SEQUENCE [LARGE SCALE GENOMIC DNA]</scope>
    <source>
        <strain evidence="1">DO16091913</strain>
        <tissue evidence="1">Muscle</tissue>
    </source>
</reference>
<protein>
    <submittedName>
        <fullName evidence="1">TM2 domain-containing protein 1</fullName>
    </submittedName>
</protein>
<dbReference type="AlphaFoldDB" id="A0A4D9EJN3"/>
<evidence type="ECO:0000313" key="1">
    <source>
        <dbReference type="EMBL" id="TFK10739.1"/>
    </source>
</evidence>
<organism evidence="1 2">
    <name type="scientific">Platysternon megacephalum</name>
    <name type="common">big-headed turtle</name>
    <dbReference type="NCBI Taxonomy" id="55544"/>
    <lineage>
        <taxon>Eukaryota</taxon>
        <taxon>Metazoa</taxon>
        <taxon>Chordata</taxon>
        <taxon>Craniata</taxon>
        <taxon>Vertebrata</taxon>
        <taxon>Euteleostomi</taxon>
        <taxon>Archelosauria</taxon>
        <taxon>Testudinata</taxon>
        <taxon>Testudines</taxon>
        <taxon>Cryptodira</taxon>
        <taxon>Durocryptodira</taxon>
        <taxon>Testudinoidea</taxon>
        <taxon>Platysternidae</taxon>
        <taxon>Platysternon</taxon>
    </lineage>
</organism>
<gene>
    <name evidence="1" type="ORF">DR999_PMT06148</name>
</gene>
<dbReference type="Proteomes" id="UP000297703">
    <property type="component" value="Unassembled WGS sequence"/>
</dbReference>